<organism evidence="2 3">
    <name type="scientific">Gilliamella apicola</name>
    <dbReference type="NCBI Taxonomy" id="1196095"/>
    <lineage>
        <taxon>Bacteria</taxon>
        <taxon>Pseudomonadati</taxon>
        <taxon>Pseudomonadota</taxon>
        <taxon>Gammaproteobacteria</taxon>
        <taxon>Orbales</taxon>
        <taxon>Orbaceae</taxon>
        <taxon>Gilliamella</taxon>
    </lineage>
</organism>
<dbReference type="AlphaFoldDB" id="A0A2V4E6C8"/>
<feature type="transmembrane region" description="Helical" evidence="1">
    <location>
        <begin position="50"/>
        <end position="70"/>
    </location>
</feature>
<feature type="transmembrane region" description="Helical" evidence="1">
    <location>
        <begin position="7"/>
        <end position="38"/>
    </location>
</feature>
<dbReference type="RefSeq" id="WP_110422436.1">
    <property type="nucleotide sequence ID" value="NZ_QGLP01000003.1"/>
</dbReference>
<protein>
    <submittedName>
        <fullName evidence="2">Uncharacterized protein</fullName>
    </submittedName>
</protein>
<comment type="caution">
    <text evidence="2">The sequence shown here is derived from an EMBL/GenBank/DDBJ whole genome shotgun (WGS) entry which is preliminary data.</text>
</comment>
<sequence length="83" mass="9687">MKRNKKYIALIFLCTAIPIYFFLLIMIFSVMISLFFYIIKGNFVFYTENIYIASKLAIFLGIPAGIVFWIGECRRLGIKIFGK</sequence>
<evidence type="ECO:0000313" key="2">
    <source>
        <dbReference type="EMBL" id="PXZ06661.1"/>
    </source>
</evidence>
<evidence type="ECO:0000256" key="1">
    <source>
        <dbReference type="SAM" id="Phobius"/>
    </source>
</evidence>
<name>A0A2V4E6C8_9GAMM</name>
<keyword evidence="1" id="KW-0472">Membrane</keyword>
<accession>A0A2V4E6C8</accession>
<dbReference type="EMBL" id="QGLP01000003">
    <property type="protein sequence ID" value="PXZ06661.1"/>
    <property type="molecule type" value="Genomic_DNA"/>
</dbReference>
<evidence type="ECO:0000313" key="3">
    <source>
        <dbReference type="Proteomes" id="UP000247483"/>
    </source>
</evidence>
<dbReference type="Proteomes" id="UP000247483">
    <property type="component" value="Unassembled WGS sequence"/>
</dbReference>
<proteinExistence type="predicted"/>
<reference evidence="2 3" key="1">
    <citation type="submission" date="2018-05" db="EMBL/GenBank/DDBJ databases">
        <title>Reference genomes for bee gut microbiota database.</title>
        <authorList>
            <person name="Ellegaard K.M."/>
        </authorList>
    </citation>
    <scope>NUCLEOTIDE SEQUENCE [LARGE SCALE GENOMIC DNA]</scope>
    <source>
        <strain evidence="2 3">ESL0177</strain>
    </source>
</reference>
<gene>
    <name evidence="2" type="ORF">DKK79_00635</name>
</gene>
<keyword evidence="1" id="KW-0812">Transmembrane</keyword>
<keyword evidence="1" id="KW-1133">Transmembrane helix</keyword>